<comment type="similarity">
    <text evidence="1">Belongs to the bacterial ribosomal protein bL27 family.</text>
</comment>
<evidence type="ECO:0000256" key="4">
    <source>
        <dbReference type="ARBA" id="ARBA00035175"/>
    </source>
</evidence>
<dbReference type="Pfam" id="PF01016">
    <property type="entry name" value="Ribosomal_L27"/>
    <property type="match status" value="1"/>
</dbReference>
<proteinExistence type="inferred from homology"/>
<evidence type="ECO:0000256" key="2">
    <source>
        <dbReference type="ARBA" id="ARBA00022980"/>
    </source>
</evidence>
<dbReference type="Gene3D" id="2.40.50.100">
    <property type="match status" value="1"/>
</dbReference>
<name>A0A1J5HEP5_9BACT</name>
<sequence length="81" mass="8940">MAHTKAQKAVKGNRDSVGRRLGVKIYGGEKIRIGSIILRQRGLRVHPGVGTEASKDHTIFALKIGKVEFVKKQGKQYVTVK</sequence>
<dbReference type="PROSITE" id="PS00831">
    <property type="entry name" value="RIBOSOMAL_L27"/>
    <property type="match status" value="1"/>
</dbReference>
<dbReference type="PANTHER" id="PTHR15893">
    <property type="entry name" value="RIBOSOMAL PROTEIN L27"/>
    <property type="match status" value="1"/>
</dbReference>
<evidence type="ECO:0000313" key="7">
    <source>
        <dbReference type="Proteomes" id="UP000183758"/>
    </source>
</evidence>
<dbReference type="EMBL" id="MNZM01000078">
    <property type="protein sequence ID" value="OIP83633.1"/>
    <property type="molecule type" value="Genomic_DNA"/>
</dbReference>
<organism evidence="6 7">
    <name type="scientific">Candidatus Roizmanbacteria bacterium CG2_30_33_16</name>
    <dbReference type="NCBI Taxonomy" id="1805340"/>
    <lineage>
        <taxon>Bacteria</taxon>
        <taxon>Candidatus Roizmaniibacteriota</taxon>
    </lineage>
</organism>
<gene>
    <name evidence="6" type="primary">rpmA</name>
    <name evidence="6" type="ORF">AUK04_03205</name>
</gene>
<dbReference type="Proteomes" id="UP000183758">
    <property type="component" value="Unassembled WGS sequence"/>
</dbReference>
<dbReference type="InterPro" id="IPR018261">
    <property type="entry name" value="Ribosomal_bL27_CS"/>
</dbReference>
<dbReference type="GO" id="GO:0003735">
    <property type="term" value="F:structural constituent of ribosome"/>
    <property type="evidence" value="ECO:0007669"/>
    <property type="project" value="InterPro"/>
</dbReference>
<reference evidence="6 7" key="1">
    <citation type="journal article" date="2016" name="Environ. Microbiol.">
        <title>Genomic resolution of a cold subsurface aquifer community provides metabolic insights for novel microbes adapted to high CO concentrations.</title>
        <authorList>
            <person name="Probst A.J."/>
            <person name="Castelle C.J."/>
            <person name="Singh A."/>
            <person name="Brown C.T."/>
            <person name="Anantharaman K."/>
            <person name="Sharon I."/>
            <person name="Hug L.A."/>
            <person name="Burstein D."/>
            <person name="Emerson J.B."/>
            <person name="Thomas B.C."/>
            <person name="Banfield J.F."/>
        </authorList>
    </citation>
    <scope>NUCLEOTIDE SEQUENCE [LARGE SCALE GENOMIC DNA]</scope>
    <source>
        <strain evidence="6">CG2_30_33_16</strain>
    </source>
</reference>
<dbReference type="InterPro" id="IPR001684">
    <property type="entry name" value="Ribosomal_bL27"/>
</dbReference>
<evidence type="ECO:0000313" key="6">
    <source>
        <dbReference type="EMBL" id="OIP83633.1"/>
    </source>
</evidence>
<evidence type="ECO:0000256" key="1">
    <source>
        <dbReference type="ARBA" id="ARBA00010797"/>
    </source>
</evidence>
<evidence type="ECO:0000256" key="3">
    <source>
        <dbReference type="ARBA" id="ARBA00023274"/>
    </source>
</evidence>
<dbReference type="SUPFAM" id="SSF110324">
    <property type="entry name" value="Ribosomal L27 protein-like"/>
    <property type="match status" value="1"/>
</dbReference>
<dbReference type="AlphaFoldDB" id="A0A1J5HEP5"/>
<dbReference type="PANTHER" id="PTHR15893:SF0">
    <property type="entry name" value="LARGE RIBOSOMAL SUBUNIT PROTEIN BL27M"/>
    <property type="match status" value="1"/>
</dbReference>
<keyword evidence="2 6" id="KW-0689">Ribosomal protein</keyword>
<accession>A0A1J5HEP5</accession>
<dbReference type="GO" id="GO:0022625">
    <property type="term" value="C:cytosolic large ribosomal subunit"/>
    <property type="evidence" value="ECO:0007669"/>
    <property type="project" value="TreeGrafter"/>
</dbReference>
<dbReference type="PRINTS" id="PR00063">
    <property type="entry name" value="RIBOSOMALL27"/>
</dbReference>
<dbReference type="GO" id="GO:0006412">
    <property type="term" value="P:translation"/>
    <property type="evidence" value="ECO:0007669"/>
    <property type="project" value="InterPro"/>
</dbReference>
<comment type="caution">
    <text evidence="6">The sequence shown here is derived from an EMBL/GenBank/DDBJ whole genome shotgun (WGS) entry which is preliminary data.</text>
</comment>
<keyword evidence="3" id="KW-0687">Ribonucleoprotein</keyword>
<evidence type="ECO:0000256" key="5">
    <source>
        <dbReference type="ARBA" id="ARBA00035477"/>
    </source>
</evidence>
<protein>
    <recommendedName>
        <fullName evidence="4">Large ribosomal subunit protein bL27</fullName>
    </recommendedName>
    <alternativeName>
        <fullName evidence="5">50S ribosomal protein L27</fullName>
    </alternativeName>
</protein>